<comment type="similarity">
    <text evidence="2 6">Belongs to the class-V pyridoxal-phosphate-dependent aminotransferase family.</text>
</comment>
<dbReference type="Gene3D" id="3.90.1150.10">
    <property type="entry name" value="Aspartate Aminotransferase, domain 1"/>
    <property type="match status" value="1"/>
</dbReference>
<dbReference type="InterPro" id="IPR020578">
    <property type="entry name" value="Aminotrans_V_PyrdxlP_BS"/>
</dbReference>
<evidence type="ECO:0000256" key="1">
    <source>
        <dbReference type="ARBA" id="ARBA00001933"/>
    </source>
</evidence>
<evidence type="ECO:0000313" key="10">
    <source>
        <dbReference type="Proteomes" id="UP000886752"/>
    </source>
</evidence>
<reference evidence="9" key="1">
    <citation type="journal article" date="2021" name="PeerJ">
        <title>Extensive microbial diversity within the chicken gut microbiome revealed by metagenomics and culture.</title>
        <authorList>
            <person name="Gilroy R."/>
            <person name="Ravi A."/>
            <person name="Getino M."/>
            <person name="Pursley I."/>
            <person name="Horton D.L."/>
            <person name="Alikhan N.F."/>
            <person name="Baker D."/>
            <person name="Gharbi K."/>
            <person name="Hall N."/>
            <person name="Watson M."/>
            <person name="Adriaenssens E.M."/>
            <person name="Foster-Nyarko E."/>
            <person name="Jarju S."/>
            <person name="Secka A."/>
            <person name="Antonio M."/>
            <person name="Oren A."/>
            <person name="Chaudhuri R.R."/>
            <person name="La Ragione R."/>
            <person name="Hildebrand F."/>
            <person name="Pallen M.J."/>
        </authorList>
    </citation>
    <scope>NUCLEOTIDE SEQUENCE</scope>
    <source>
        <strain evidence="9">ChiHecec2B26-446</strain>
    </source>
</reference>
<evidence type="ECO:0000259" key="8">
    <source>
        <dbReference type="Pfam" id="PF00266"/>
    </source>
</evidence>
<comment type="cofactor">
    <cofactor evidence="1 5 7">
        <name>pyridoxal 5'-phosphate</name>
        <dbReference type="ChEBI" id="CHEBI:597326"/>
    </cofactor>
</comment>
<dbReference type="GO" id="GO:0019265">
    <property type="term" value="P:glycine biosynthetic process, by transamination of glyoxylate"/>
    <property type="evidence" value="ECO:0007669"/>
    <property type="project" value="TreeGrafter"/>
</dbReference>
<evidence type="ECO:0000256" key="3">
    <source>
        <dbReference type="ARBA" id="ARBA00022898"/>
    </source>
</evidence>
<dbReference type="GO" id="GO:0008453">
    <property type="term" value="F:alanine-glyoxylate transaminase activity"/>
    <property type="evidence" value="ECO:0007669"/>
    <property type="project" value="TreeGrafter"/>
</dbReference>
<dbReference type="SUPFAM" id="SSF53383">
    <property type="entry name" value="PLP-dependent transferases"/>
    <property type="match status" value="1"/>
</dbReference>
<dbReference type="InterPro" id="IPR015421">
    <property type="entry name" value="PyrdxlP-dep_Trfase_major"/>
</dbReference>
<dbReference type="InterPro" id="IPR024169">
    <property type="entry name" value="SP_NH2Trfase/AEP_transaminase"/>
</dbReference>
<dbReference type="InterPro" id="IPR015424">
    <property type="entry name" value="PyrdxlP-dep_Trfase"/>
</dbReference>
<keyword evidence="9" id="KW-0808">Transferase</keyword>
<evidence type="ECO:0000256" key="2">
    <source>
        <dbReference type="ARBA" id="ARBA00009236"/>
    </source>
</evidence>
<dbReference type="PANTHER" id="PTHR21152">
    <property type="entry name" value="AMINOTRANSFERASE CLASS V"/>
    <property type="match status" value="1"/>
</dbReference>
<feature type="modified residue" description="N6-(pyridoxal phosphate)lysine" evidence="5">
    <location>
        <position position="191"/>
    </location>
</feature>
<organism evidence="9 10">
    <name type="scientific">Candidatus Desulfovibrio intestinipullorum</name>
    <dbReference type="NCBI Taxonomy" id="2838536"/>
    <lineage>
        <taxon>Bacteria</taxon>
        <taxon>Pseudomonadati</taxon>
        <taxon>Thermodesulfobacteriota</taxon>
        <taxon>Desulfovibrionia</taxon>
        <taxon>Desulfovibrionales</taxon>
        <taxon>Desulfovibrionaceae</taxon>
        <taxon>Desulfovibrio</taxon>
    </lineage>
</organism>
<reference evidence="9" key="2">
    <citation type="submission" date="2021-04" db="EMBL/GenBank/DDBJ databases">
        <authorList>
            <person name="Gilroy R."/>
        </authorList>
    </citation>
    <scope>NUCLEOTIDE SEQUENCE</scope>
    <source>
        <strain evidence="9">ChiHecec2B26-446</strain>
    </source>
</reference>
<protein>
    <submittedName>
        <fullName evidence="9">Alanine--glyoxylate aminotransferase family protein</fullName>
    </submittedName>
</protein>
<keyword evidence="9" id="KW-0032">Aminotransferase</keyword>
<evidence type="ECO:0000313" key="9">
    <source>
        <dbReference type="EMBL" id="HIW01680.1"/>
    </source>
</evidence>
<dbReference type="Pfam" id="PF00266">
    <property type="entry name" value="Aminotran_5"/>
    <property type="match status" value="1"/>
</dbReference>
<gene>
    <name evidence="9" type="ORF">H9894_10925</name>
</gene>
<evidence type="ECO:0000256" key="4">
    <source>
        <dbReference type="PIRSR" id="PIRSR000524-1"/>
    </source>
</evidence>
<evidence type="ECO:0000256" key="6">
    <source>
        <dbReference type="RuleBase" id="RU004075"/>
    </source>
</evidence>
<sequence>MLNKARLLTPGPTPLPEQVRLALAQDMIHHRKGAFHDLMFKTQAQLQTLFGTSQPVLPLSCSGTGAMTAAVEALFAPGDTVLCANAGKFGERWTRIAQSRNLHIVEIDVEWGCCISPEDVETALAEHPEAKGLLIQLSETSTGVLHPIREIAAKLQGTDVLLVVDGISGVGICPCPMDEWGIDCLLTGSQKGLMLPPGLALLALSERAWKVCEKNHEQNAGCFYFNLPAERAKLAKGETHFTSPVNLIQGLSVSMDILLGEGMEALYHKQWALTQLCRRSIQAMGLMPFARSNYTWGLTSVLLPDAVNGIKVVQDCAERYGVYISGGQDVLKGRILRIAHMGWIDWADLVAGLYAVNRCIVENGGFCGSHDFLEQGLASYRAALEGETGTEPVLLHN</sequence>
<dbReference type="EMBL" id="DXHV01000086">
    <property type="protein sequence ID" value="HIW01680.1"/>
    <property type="molecule type" value="Genomic_DNA"/>
</dbReference>
<comment type="caution">
    <text evidence="9">The sequence shown here is derived from an EMBL/GenBank/DDBJ whole genome shotgun (WGS) entry which is preliminary data.</text>
</comment>
<dbReference type="InterPro" id="IPR015422">
    <property type="entry name" value="PyrdxlP-dep_Trfase_small"/>
</dbReference>
<feature type="domain" description="Aminotransferase class V" evidence="8">
    <location>
        <begin position="24"/>
        <end position="331"/>
    </location>
</feature>
<evidence type="ECO:0000256" key="5">
    <source>
        <dbReference type="PIRSR" id="PIRSR000524-50"/>
    </source>
</evidence>
<evidence type="ECO:0000256" key="7">
    <source>
        <dbReference type="RuleBase" id="RU004504"/>
    </source>
</evidence>
<dbReference type="PIRSF" id="PIRSF000524">
    <property type="entry name" value="SPT"/>
    <property type="match status" value="1"/>
</dbReference>
<dbReference type="AlphaFoldDB" id="A0A9D1PZB0"/>
<dbReference type="Gene3D" id="3.40.640.10">
    <property type="entry name" value="Type I PLP-dependent aspartate aminotransferase-like (Major domain)"/>
    <property type="match status" value="1"/>
</dbReference>
<feature type="binding site" evidence="4">
    <location>
        <position position="337"/>
    </location>
    <ligand>
        <name>substrate</name>
    </ligand>
</feature>
<dbReference type="PROSITE" id="PS00595">
    <property type="entry name" value="AA_TRANSFER_CLASS_5"/>
    <property type="match status" value="1"/>
</dbReference>
<name>A0A9D1PZB0_9BACT</name>
<keyword evidence="3 5" id="KW-0663">Pyridoxal phosphate</keyword>
<dbReference type="InterPro" id="IPR000192">
    <property type="entry name" value="Aminotrans_V_dom"/>
</dbReference>
<dbReference type="Proteomes" id="UP000886752">
    <property type="component" value="Unassembled WGS sequence"/>
</dbReference>
<dbReference type="GO" id="GO:0004760">
    <property type="term" value="F:L-serine-pyruvate transaminase activity"/>
    <property type="evidence" value="ECO:0007669"/>
    <property type="project" value="TreeGrafter"/>
</dbReference>
<accession>A0A9D1PZB0</accession>
<dbReference type="PANTHER" id="PTHR21152:SF40">
    <property type="entry name" value="ALANINE--GLYOXYLATE AMINOTRANSFERASE"/>
    <property type="match status" value="1"/>
</dbReference>
<proteinExistence type="inferred from homology"/>